<protein>
    <submittedName>
        <fullName evidence="2">Uncharacterized protein</fullName>
    </submittedName>
</protein>
<evidence type="ECO:0000313" key="3">
    <source>
        <dbReference type="Proteomes" id="UP000663879"/>
    </source>
</evidence>
<evidence type="ECO:0000313" key="2">
    <source>
        <dbReference type="EMBL" id="CAF0909727.1"/>
    </source>
</evidence>
<feature type="region of interest" description="Disordered" evidence="1">
    <location>
        <begin position="1"/>
        <end position="23"/>
    </location>
</feature>
<comment type="caution">
    <text evidence="2">The sequence shown here is derived from an EMBL/GenBank/DDBJ whole genome shotgun (WGS) entry which is preliminary data.</text>
</comment>
<accession>A0A814AAY9</accession>
<dbReference type="Proteomes" id="UP000663879">
    <property type="component" value="Unassembled WGS sequence"/>
</dbReference>
<reference evidence="2" key="1">
    <citation type="submission" date="2021-02" db="EMBL/GenBank/DDBJ databases">
        <authorList>
            <person name="Nowell W R."/>
        </authorList>
    </citation>
    <scope>NUCLEOTIDE SEQUENCE</scope>
    <source>
        <strain evidence="2">Ploen Becks lab</strain>
    </source>
</reference>
<dbReference type="AlphaFoldDB" id="A0A814AAY9"/>
<proteinExistence type="predicted"/>
<gene>
    <name evidence="2" type="ORF">OXX778_LOCUS11837</name>
</gene>
<organism evidence="2 3">
    <name type="scientific">Brachionus calyciflorus</name>
    <dbReference type="NCBI Taxonomy" id="104777"/>
    <lineage>
        <taxon>Eukaryota</taxon>
        <taxon>Metazoa</taxon>
        <taxon>Spiralia</taxon>
        <taxon>Gnathifera</taxon>
        <taxon>Rotifera</taxon>
        <taxon>Eurotatoria</taxon>
        <taxon>Monogononta</taxon>
        <taxon>Pseudotrocha</taxon>
        <taxon>Ploima</taxon>
        <taxon>Brachionidae</taxon>
        <taxon>Brachionus</taxon>
    </lineage>
</organism>
<name>A0A814AAY9_9BILA</name>
<keyword evidence="3" id="KW-1185">Reference proteome</keyword>
<evidence type="ECO:0000256" key="1">
    <source>
        <dbReference type="SAM" id="MobiDB-lite"/>
    </source>
</evidence>
<dbReference type="EMBL" id="CAJNOC010002055">
    <property type="protein sequence ID" value="CAF0909727.1"/>
    <property type="molecule type" value="Genomic_DNA"/>
</dbReference>
<sequence length="125" mass="14199">MDKNGNSLKKNRNSPKYKTGYVNGDYVNHHAESRDRGLICFRRKKPGHRIAQFRVKQPNSKLNSSMTKKANLVEEFINGDSENESKTEYVYTCSSGNLLCVSGYVNEHPIKFIVEIGLTTSIIRS</sequence>